<name>A0A316YC62_9BASI</name>
<gene>
    <name evidence="2" type="ORF">FA10DRAFT_269913</name>
</gene>
<evidence type="ECO:0000313" key="3">
    <source>
        <dbReference type="Proteomes" id="UP000245768"/>
    </source>
</evidence>
<dbReference type="EMBL" id="KZ819642">
    <property type="protein sequence ID" value="PWN86811.1"/>
    <property type="molecule type" value="Genomic_DNA"/>
</dbReference>
<dbReference type="CDD" id="cd08249">
    <property type="entry name" value="enoyl_reductase_like"/>
    <property type="match status" value="1"/>
</dbReference>
<dbReference type="Gene3D" id="3.90.180.10">
    <property type="entry name" value="Medium-chain alcohol dehydrogenases, catalytic domain"/>
    <property type="match status" value="1"/>
</dbReference>
<dbReference type="SMART" id="SM00829">
    <property type="entry name" value="PKS_ER"/>
    <property type="match status" value="1"/>
</dbReference>
<dbReference type="GeneID" id="37044843"/>
<dbReference type="SUPFAM" id="SSF51735">
    <property type="entry name" value="NAD(P)-binding Rossmann-fold domains"/>
    <property type="match status" value="1"/>
</dbReference>
<accession>A0A316YC62</accession>
<dbReference type="GO" id="GO:0016651">
    <property type="term" value="F:oxidoreductase activity, acting on NAD(P)H"/>
    <property type="evidence" value="ECO:0007669"/>
    <property type="project" value="InterPro"/>
</dbReference>
<protein>
    <submittedName>
        <fullName evidence="2">GroES-like protein</fullName>
    </submittedName>
</protein>
<dbReference type="STRING" id="215250.A0A316YC62"/>
<evidence type="ECO:0000259" key="1">
    <source>
        <dbReference type="SMART" id="SM00829"/>
    </source>
</evidence>
<dbReference type="Pfam" id="PF08240">
    <property type="entry name" value="ADH_N"/>
    <property type="match status" value="1"/>
</dbReference>
<proteinExistence type="predicted"/>
<feature type="domain" description="Enoyl reductase (ER)" evidence="1">
    <location>
        <begin position="7"/>
        <end position="363"/>
    </location>
</feature>
<dbReference type="PANTHER" id="PTHR45348:SF3">
    <property type="entry name" value="ENOYL REDUCTASE (ER) DOMAIN-CONTAINING PROTEIN"/>
    <property type="match status" value="1"/>
</dbReference>
<organism evidence="2 3">
    <name type="scientific">Acaromyces ingoldii</name>
    <dbReference type="NCBI Taxonomy" id="215250"/>
    <lineage>
        <taxon>Eukaryota</taxon>
        <taxon>Fungi</taxon>
        <taxon>Dikarya</taxon>
        <taxon>Basidiomycota</taxon>
        <taxon>Ustilaginomycotina</taxon>
        <taxon>Exobasidiomycetes</taxon>
        <taxon>Exobasidiales</taxon>
        <taxon>Cryptobasidiaceae</taxon>
        <taxon>Acaromyces</taxon>
    </lineage>
</organism>
<dbReference type="InterPro" id="IPR020843">
    <property type="entry name" value="ER"/>
</dbReference>
<dbReference type="InterPro" id="IPR011032">
    <property type="entry name" value="GroES-like_sf"/>
</dbReference>
<dbReference type="InterPro" id="IPR013154">
    <property type="entry name" value="ADH-like_N"/>
</dbReference>
<dbReference type="InterPro" id="IPR036291">
    <property type="entry name" value="NAD(P)-bd_dom_sf"/>
</dbReference>
<dbReference type="InParanoid" id="A0A316YC62"/>
<dbReference type="OrthoDB" id="10257049at2759"/>
<dbReference type="SUPFAM" id="SSF50129">
    <property type="entry name" value="GroES-like"/>
    <property type="match status" value="1"/>
</dbReference>
<reference evidence="2 3" key="1">
    <citation type="journal article" date="2018" name="Mol. Biol. Evol.">
        <title>Broad Genomic Sampling Reveals a Smut Pathogenic Ancestry of the Fungal Clade Ustilaginomycotina.</title>
        <authorList>
            <person name="Kijpornyongpan T."/>
            <person name="Mondo S.J."/>
            <person name="Barry K."/>
            <person name="Sandor L."/>
            <person name="Lee J."/>
            <person name="Lipzen A."/>
            <person name="Pangilinan J."/>
            <person name="LaButti K."/>
            <person name="Hainaut M."/>
            <person name="Henrissat B."/>
            <person name="Grigoriev I.V."/>
            <person name="Spatafora J.W."/>
            <person name="Aime M.C."/>
        </authorList>
    </citation>
    <scope>NUCLEOTIDE SEQUENCE [LARGE SCALE GENOMIC DNA]</scope>
    <source>
        <strain evidence="2 3">MCA 4198</strain>
    </source>
</reference>
<dbReference type="RefSeq" id="XP_025374009.1">
    <property type="nucleotide sequence ID" value="XM_025522927.1"/>
</dbReference>
<dbReference type="Proteomes" id="UP000245768">
    <property type="component" value="Unassembled WGS sequence"/>
</dbReference>
<dbReference type="Gene3D" id="3.40.50.720">
    <property type="entry name" value="NAD(P)-binding Rossmann-like Domain"/>
    <property type="match status" value="1"/>
</dbReference>
<keyword evidence="3" id="KW-1185">Reference proteome</keyword>
<dbReference type="PANTHER" id="PTHR45348">
    <property type="entry name" value="HYPOTHETICAL OXIDOREDUCTASE (EUROFUNG)"/>
    <property type="match status" value="1"/>
</dbReference>
<dbReference type="InterPro" id="IPR047122">
    <property type="entry name" value="Trans-enoyl_RdTase-like"/>
</dbReference>
<dbReference type="AlphaFoldDB" id="A0A316YC62"/>
<sequence length="370" mass="39943">MRALTIGQALGEALLRRDMAVPQPGHGQLLVKVLFAGQNTTDPYVLDATASSSYRHPSHILGNDFLGVVVDGSREALERVPRSARVCGWVMGDTSVDGSYADFLVCDADMVVRVPDDGYDDKELAALPFCFSTALHALTSNLRLDLNPKQKNHGQPVLVWGAGTSCGAYAVQLLLLSGHEVLAVSGPESKATLQRLGVEHVFPRAAIEETVQSIRSRWPSLSHALDCFASSQSIDACIRCLGKDGGLLHALWPKDACVQQPANVAVSFDLVHCMHGKRVPILDMLQPAPSEAKLQRDRAMATQWFSYDRGALYRLLVEKRITLLPVTEWGASPGFGSLQGLEGVQEALHLAAKGRLPSGKIVHRIASSNG</sequence>
<evidence type="ECO:0000313" key="2">
    <source>
        <dbReference type="EMBL" id="PWN86811.1"/>
    </source>
</evidence>